<name>A0A502EU87_9FLAO</name>
<dbReference type="Proteomes" id="UP000319700">
    <property type="component" value="Unassembled WGS sequence"/>
</dbReference>
<evidence type="ECO:0000313" key="6">
    <source>
        <dbReference type="Proteomes" id="UP000319700"/>
    </source>
</evidence>
<reference evidence="5 6" key="1">
    <citation type="journal article" date="2019" name="Environ. Microbiol.">
        <title>Species interactions and distinct microbial communities in high Arctic permafrost affected cryosols are associated with the CH4 and CO2 gas fluxes.</title>
        <authorList>
            <person name="Altshuler I."/>
            <person name="Hamel J."/>
            <person name="Turney S."/>
            <person name="Magnuson E."/>
            <person name="Levesque R."/>
            <person name="Greer C."/>
            <person name="Whyte L.G."/>
        </authorList>
    </citation>
    <scope>NUCLEOTIDE SEQUENCE [LARGE SCALE GENOMIC DNA]</scope>
    <source>
        <strain evidence="5 6">42</strain>
    </source>
</reference>
<dbReference type="EMBL" id="RCZH01000007">
    <property type="protein sequence ID" value="TPG40110.1"/>
    <property type="molecule type" value="Genomic_DNA"/>
</dbReference>
<evidence type="ECO:0000256" key="2">
    <source>
        <dbReference type="ARBA" id="ARBA00022603"/>
    </source>
</evidence>
<dbReference type="AlphaFoldDB" id="A0A502EU87"/>
<keyword evidence="2 5" id="KW-0489">Methyltransferase</keyword>
<evidence type="ECO:0000313" key="5">
    <source>
        <dbReference type="EMBL" id="TPG40110.1"/>
    </source>
</evidence>
<dbReference type="InterPro" id="IPR051052">
    <property type="entry name" value="Diverse_substrate_MTase"/>
</dbReference>
<comment type="caution">
    <text evidence="5">The sequence shown here is derived from an EMBL/GenBank/DDBJ whole genome shotgun (WGS) entry which is preliminary data.</text>
</comment>
<dbReference type="RefSeq" id="WP_140507381.1">
    <property type="nucleotide sequence ID" value="NZ_RCZH01000007.1"/>
</dbReference>
<dbReference type="CDD" id="cd02440">
    <property type="entry name" value="AdoMet_MTases"/>
    <property type="match status" value="1"/>
</dbReference>
<dbReference type="Gene3D" id="3.40.50.150">
    <property type="entry name" value="Vaccinia Virus protein VP39"/>
    <property type="match status" value="1"/>
</dbReference>
<organism evidence="5 6">
    <name type="scientific">Flavobacterium pectinovorum</name>
    <dbReference type="NCBI Taxonomy" id="29533"/>
    <lineage>
        <taxon>Bacteria</taxon>
        <taxon>Pseudomonadati</taxon>
        <taxon>Bacteroidota</taxon>
        <taxon>Flavobacteriia</taxon>
        <taxon>Flavobacteriales</taxon>
        <taxon>Flavobacteriaceae</taxon>
        <taxon>Flavobacterium</taxon>
    </lineage>
</organism>
<dbReference type="GO" id="GO:0008757">
    <property type="term" value="F:S-adenosylmethionine-dependent methyltransferase activity"/>
    <property type="evidence" value="ECO:0007669"/>
    <property type="project" value="InterPro"/>
</dbReference>
<dbReference type="PANTHER" id="PTHR44942:SF4">
    <property type="entry name" value="METHYLTRANSFERASE TYPE 11 DOMAIN-CONTAINING PROTEIN"/>
    <property type="match status" value="1"/>
</dbReference>
<keyword evidence="6" id="KW-1185">Reference proteome</keyword>
<proteinExistence type="inferred from homology"/>
<accession>A0A502EU87</accession>
<dbReference type="InterPro" id="IPR013216">
    <property type="entry name" value="Methyltransf_11"/>
</dbReference>
<gene>
    <name evidence="5" type="ORF">EAH81_12485</name>
</gene>
<keyword evidence="3 5" id="KW-0808">Transferase</keyword>
<sequence length="268" mass="31202">MKNWTGERLETFIYNRIAIEHLHRYAIASDYVKDKVVLDIASGEGYGVSLMSKKASFVYGVDIDKSSIDEAKLKYKDENIEFLEGSTSAIPLEDNSVDIVVSFETIEHHGEHDEMMIEIKRVLKANGLLIISTPDKLHYSENRNLINEFHVKELYKDEFSDLVFKYFNNVQLLSQIFSNGSSIVQEDKYQKDLSFYYGNYFGIKNRVINPMFLIIITSDVDFQKQNTSIFDGGNFMKNELFEEFRTSITYRVGHFVLLPFKFLKRILK</sequence>
<evidence type="ECO:0000259" key="4">
    <source>
        <dbReference type="Pfam" id="PF08241"/>
    </source>
</evidence>
<dbReference type="InterPro" id="IPR029063">
    <property type="entry name" value="SAM-dependent_MTases_sf"/>
</dbReference>
<dbReference type="OrthoDB" id="3896938at2"/>
<dbReference type="SUPFAM" id="SSF53335">
    <property type="entry name" value="S-adenosyl-L-methionine-dependent methyltransferases"/>
    <property type="match status" value="1"/>
</dbReference>
<evidence type="ECO:0000256" key="3">
    <source>
        <dbReference type="ARBA" id="ARBA00022679"/>
    </source>
</evidence>
<dbReference type="Pfam" id="PF08241">
    <property type="entry name" value="Methyltransf_11"/>
    <property type="match status" value="1"/>
</dbReference>
<protein>
    <submittedName>
        <fullName evidence="5">Class I SAM-dependent methyltransferase</fullName>
    </submittedName>
</protein>
<dbReference type="PANTHER" id="PTHR44942">
    <property type="entry name" value="METHYLTRANSF_11 DOMAIN-CONTAINING PROTEIN"/>
    <property type="match status" value="1"/>
</dbReference>
<dbReference type="GO" id="GO:0032259">
    <property type="term" value="P:methylation"/>
    <property type="evidence" value="ECO:0007669"/>
    <property type="project" value="UniProtKB-KW"/>
</dbReference>
<evidence type="ECO:0000256" key="1">
    <source>
        <dbReference type="ARBA" id="ARBA00008361"/>
    </source>
</evidence>
<comment type="similarity">
    <text evidence="1">Belongs to the methyltransferase superfamily.</text>
</comment>
<feature type="domain" description="Methyltransferase type 11" evidence="4">
    <location>
        <begin position="38"/>
        <end position="131"/>
    </location>
</feature>